<dbReference type="GO" id="GO:0005886">
    <property type="term" value="C:plasma membrane"/>
    <property type="evidence" value="ECO:0007669"/>
    <property type="project" value="TreeGrafter"/>
</dbReference>
<dbReference type="RefSeq" id="WP_161257292.1">
    <property type="nucleotide sequence ID" value="NZ_WXEY01000006.1"/>
</dbReference>
<accession>A0A845L1R8</accession>
<dbReference type="NCBIfam" id="TIGR00254">
    <property type="entry name" value="GGDEF"/>
    <property type="match status" value="1"/>
</dbReference>
<gene>
    <name evidence="5" type="ORF">GTO91_07640</name>
</gene>
<dbReference type="Proteomes" id="UP000463470">
    <property type="component" value="Unassembled WGS sequence"/>
</dbReference>
<dbReference type="PROSITE" id="PS50887">
    <property type="entry name" value="GGDEF"/>
    <property type="match status" value="1"/>
</dbReference>
<feature type="signal peptide" evidence="3">
    <location>
        <begin position="1"/>
        <end position="26"/>
    </location>
</feature>
<dbReference type="InterPro" id="IPR029787">
    <property type="entry name" value="Nucleotide_cyclase"/>
</dbReference>
<evidence type="ECO:0000313" key="5">
    <source>
        <dbReference type="EMBL" id="MZP29576.1"/>
    </source>
</evidence>
<comment type="caution">
    <text evidence="5">The sequence shown here is derived from an EMBL/GenBank/DDBJ whole genome shotgun (WGS) entry which is preliminary data.</text>
</comment>
<keyword evidence="3" id="KW-0732">Signal</keyword>
<evidence type="ECO:0000256" key="3">
    <source>
        <dbReference type="SAM" id="SignalP"/>
    </source>
</evidence>
<evidence type="ECO:0000259" key="4">
    <source>
        <dbReference type="PROSITE" id="PS50887"/>
    </source>
</evidence>
<dbReference type="GO" id="GO:1902201">
    <property type="term" value="P:negative regulation of bacterial-type flagellum-dependent cell motility"/>
    <property type="evidence" value="ECO:0007669"/>
    <property type="project" value="TreeGrafter"/>
</dbReference>
<dbReference type="EMBL" id="WXEY01000006">
    <property type="protein sequence ID" value="MZP29576.1"/>
    <property type="molecule type" value="Genomic_DNA"/>
</dbReference>
<dbReference type="CDD" id="cd01949">
    <property type="entry name" value="GGDEF"/>
    <property type="match status" value="1"/>
</dbReference>
<keyword evidence="6" id="KW-1185">Reference proteome</keyword>
<keyword evidence="1" id="KW-0175">Coiled coil</keyword>
<dbReference type="AlphaFoldDB" id="A0A845L1R8"/>
<dbReference type="FunFam" id="3.30.70.270:FF:000001">
    <property type="entry name" value="Diguanylate cyclase domain protein"/>
    <property type="match status" value="1"/>
</dbReference>
<sequence>MAMALLAIVFTCALSLFAPLCSPAAASSPEFPPALLQASPHRWQVIAAVIIVALQTLLIFALLSNQMQRRQAEADMLRMNAELEARVAERTRDLERANRELRFAKDAQEMLNGILRKMNEELDRNARTDMLTGLVNRRDMTEKMHVELDKYRQTGRGFSLVIGDIDHFKQINDGYGHNAGDMLLRAVAERLRQVVRPDDTVARWGGEEFLCLLPETELVGAMAVAERMRAAVADHEFCWSGCPVSISITFGVSSVGPADNIDDILHRADQALYRGKQSGRNRVFVAPLPESLEMAR</sequence>
<dbReference type="PANTHER" id="PTHR45138">
    <property type="entry name" value="REGULATORY COMPONENTS OF SENSORY TRANSDUCTION SYSTEM"/>
    <property type="match status" value="1"/>
</dbReference>
<keyword evidence="2" id="KW-0472">Membrane</keyword>
<dbReference type="SMART" id="SM00267">
    <property type="entry name" value="GGDEF"/>
    <property type="match status" value="1"/>
</dbReference>
<dbReference type="GO" id="GO:0043709">
    <property type="term" value="P:cell adhesion involved in single-species biofilm formation"/>
    <property type="evidence" value="ECO:0007669"/>
    <property type="project" value="TreeGrafter"/>
</dbReference>
<protein>
    <submittedName>
        <fullName evidence="5">Diguanylate cyclase</fullName>
    </submittedName>
</protein>
<dbReference type="InterPro" id="IPR043128">
    <property type="entry name" value="Rev_trsase/Diguanyl_cyclase"/>
</dbReference>
<evidence type="ECO:0000256" key="2">
    <source>
        <dbReference type="SAM" id="Phobius"/>
    </source>
</evidence>
<dbReference type="PANTHER" id="PTHR45138:SF9">
    <property type="entry name" value="DIGUANYLATE CYCLASE DGCM-RELATED"/>
    <property type="match status" value="1"/>
</dbReference>
<evidence type="ECO:0000313" key="6">
    <source>
        <dbReference type="Proteomes" id="UP000463470"/>
    </source>
</evidence>
<keyword evidence="2" id="KW-1133">Transmembrane helix</keyword>
<dbReference type="Gene3D" id="3.30.70.270">
    <property type="match status" value="1"/>
</dbReference>
<dbReference type="SUPFAM" id="SSF55073">
    <property type="entry name" value="Nucleotide cyclase"/>
    <property type="match status" value="1"/>
</dbReference>
<dbReference type="Pfam" id="PF00990">
    <property type="entry name" value="GGDEF"/>
    <property type="match status" value="1"/>
</dbReference>
<dbReference type="InterPro" id="IPR050469">
    <property type="entry name" value="Diguanylate_Cyclase"/>
</dbReference>
<dbReference type="InterPro" id="IPR000160">
    <property type="entry name" value="GGDEF_dom"/>
</dbReference>
<dbReference type="OrthoDB" id="9798833at2"/>
<reference evidence="5 6" key="1">
    <citation type="submission" date="2020-01" db="EMBL/GenBank/DDBJ databases">
        <title>Whole-genome sequence of Heliobacterium undosum DSM 13378.</title>
        <authorList>
            <person name="Kyndt J.A."/>
            <person name="Meyer T.E."/>
        </authorList>
    </citation>
    <scope>NUCLEOTIDE SEQUENCE [LARGE SCALE GENOMIC DNA]</scope>
    <source>
        <strain evidence="5 6">DSM 13378</strain>
    </source>
</reference>
<dbReference type="GO" id="GO:0052621">
    <property type="term" value="F:diguanylate cyclase activity"/>
    <property type="evidence" value="ECO:0007669"/>
    <property type="project" value="TreeGrafter"/>
</dbReference>
<feature type="coiled-coil region" evidence="1">
    <location>
        <begin position="80"/>
        <end position="107"/>
    </location>
</feature>
<name>A0A845L1R8_9FIRM</name>
<feature type="chain" id="PRO_5032909347" evidence="3">
    <location>
        <begin position="27"/>
        <end position="296"/>
    </location>
</feature>
<keyword evidence="2" id="KW-0812">Transmembrane</keyword>
<feature type="domain" description="GGDEF" evidence="4">
    <location>
        <begin position="156"/>
        <end position="288"/>
    </location>
</feature>
<proteinExistence type="predicted"/>
<evidence type="ECO:0000256" key="1">
    <source>
        <dbReference type="SAM" id="Coils"/>
    </source>
</evidence>
<organism evidence="5 6">
    <name type="scientific">Heliomicrobium undosum</name>
    <dbReference type="NCBI Taxonomy" id="121734"/>
    <lineage>
        <taxon>Bacteria</taxon>
        <taxon>Bacillati</taxon>
        <taxon>Bacillota</taxon>
        <taxon>Clostridia</taxon>
        <taxon>Eubacteriales</taxon>
        <taxon>Heliobacteriaceae</taxon>
        <taxon>Heliomicrobium</taxon>
    </lineage>
</organism>
<feature type="transmembrane region" description="Helical" evidence="2">
    <location>
        <begin position="42"/>
        <end position="63"/>
    </location>
</feature>